<organism evidence="2 3">
    <name type="scientific">Sphingomonas paucimobilis NBRC 13935</name>
    <dbReference type="NCBI Taxonomy" id="1219050"/>
    <lineage>
        <taxon>Bacteria</taxon>
        <taxon>Pseudomonadati</taxon>
        <taxon>Pseudomonadota</taxon>
        <taxon>Alphaproteobacteria</taxon>
        <taxon>Sphingomonadales</taxon>
        <taxon>Sphingomonadaceae</taxon>
        <taxon>Sphingomonas</taxon>
    </lineage>
</organism>
<feature type="transmembrane region" description="Helical" evidence="1">
    <location>
        <begin position="35"/>
        <end position="60"/>
    </location>
</feature>
<dbReference type="RefSeq" id="WP_037567974.1">
    <property type="nucleotide sequence ID" value="NZ_BBJS01000050.1"/>
</dbReference>
<evidence type="ECO:0000313" key="3">
    <source>
        <dbReference type="Proteomes" id="UP000032025"/>
    </source>
</evidence>
<gene>
    <name evidence="2" type="ORF">SP6_50_00470</name>
</gene>
<comment type="caution">
    <text evidence="2">The sequence shown here is derived from an EMBL/GenBank/DDBJ whole genome shotgun (WGS) entry which is preliminary data.</text>
</comment>
<dbReference type="Proteomes" id="UP000032025">
    <property type="component" value="Unassembled WGS sequence"/>
</dbReference>
<feature type="transmembrane region" description="Helical" evidence="1">
    <location>
        <begin position="6"/>
        <end position="28"/>
    </location>
</feature>
<keyword evidence="1" id="KW-0812">Transmembrane</keyword>
<evidence type="ECO:0000256" key="1">
    <source>
        <dbReference type="SAM" id="Phobius"/>
    </source>
</evidence>
<dbReference type="EMBL" id="BBJS01000050">
    <property type="protein sequence ID" value="GAN15047.1"/>
    <property type="molecule type" value="Genomic_DNA"/>
</dbReference>
<protein>
    <submittedName>
        <fullName evidence="2">DNA, contig: SP650</fullName>
    </submittedName>
</protein>
<keyword evidence="1" id="KW-0472">Membrane</keyword>
<proteinExistence type="predicted"/>
<dbReference type="AlphaFoldDB" id="A0A0C9NFL3"/>
<evidence type="ECO:0000313" key="2">
    <source>
        <dbReference type="EMBL" id="GAN15047.1"/>
    </source>
</evidence>
<keyword evidence="3" id="KW-1185">Reference proteome</keyword>
<accession>A0A0C9NFL3</accession>
<sequence length="70" mass="7883">MGSFSLVHILILLVTLPIGFLPSIVAAARMHPRMLWILLVNIFLAWTFVGWIGALVWSLLPISRSRVDEL</sequence>
<name>A0A0C9NFL3_SPHPI</name>
<dbReference type="InterPro" id="IPR016410">
    <property type="entry name" value="Phage_imm"/>
</dbReference>
<reference evidence="2 3" key="1">
    <citation type="submission" date="2014-08" db="EMBL/GenBank/DDBJ databases">
        <title>Whole genome shotgun sequence of Sphingomonas paucimobilis NBRC 13935.</title>
        <authorList>
            <person name="Hosoyama A."/>
            <person name="Hashimoto M."/>
            <person name="Hosoyama Y."/>
            <person name="Noguchi M."/>
            <person name="Uohara A."/>
            <person name="Ohji S."/>
            <person name="Katano-Makiyama Y."/>
            <person name="Ichikawa N."/>
            <person name="Kimura A."/>
            <person name="Yamazoe A."/>
            <person name="Fujita N."/>
        </authorList>
    </citation>
    <scope>NUCLEOTIDE SEQUENCE [LARGE SCALE GENOMIC DNA]</scope>
    <source>
        <strain evidence="2 3">NBRC 13935</strain>
    </source>
</reference>
<dbReference type="GeneID" id="78526135"/>
<keyword evidence="1" id="KW-1133">Transmembrane helix</keyword>
<dbReference type="Pfam" id="PF14373">
    <property type="entry name" value="Imm_superinfect"/>
    <property type="match status" value="1"/>
</dbReference>